<dbReference type="Pfam" id="PF25545">
    <property type="entry name" value="DUF7924"/>
    <property type="match status" value="1"/>
</dbReference>
<dbReference type="AlphaFoldDB" id="A0A8H4RA93"/>
<feature type="compositionally biased region" description="Polar residues" evidence="1">
    <location>
        <begin position="515"/>
        <end position="535"/>
    </location>
</feature>
<keyword evidence="4" id="KW-1185">Reference proteome</keyword>
<proteinExistence type="predicted"/>
<comment type="caution">
    <text evidence="3">The sequence shown here is derived from an EMBL/GenBank/DDBJ whole genome shotgun (WGS) entry which is preliminary data.</text>
</comment>
<reference evidence="3 4" key="1">
    <citation type="submission" date="2020-03" db="EMBL/GenBank/DDBJ databases">
        <title>Draft Genome Sequence of Cudoniella acicularis.</title>
        <authorList>
            <person name="Buettner E."/>
            <person name="Kellner H."/>
        </authorList>
    </citation>
    <scope>NUCLEOTIDE SEQUENCE [LARGE SCALE GENOMIC DNA]</scope>
    <source>
        <strain evidence="3 4">DSM 108380</strain>
    </source>
</reference>
<feature type="domain" description="DUF7924" evidence="2">
    <location>
        <begin position="312"/>
        <end position="482"/>
    </location>
</feature>
<dbReference type="EMBL" id="JAAMPI010001329">
    <property type="protein sequence ID" value="KAF4625636.1"/>
    <property type="molecule type" value="Genomic_DNA"/>
</dbReference>
<feature type="region of interest" description="Disordered" evidence="1">
    <location>
        <begin position="124"/>
        <end position="152"/>
    </location>
</feature>
<feature type="compositionally biased region" description="Basic and acidic residues" evidence="1">
    <location>
        <begin position="536"/>
        <end position="554"/>
    </location>
</feature>
<dbReference type="Proteomes" id="UP000566819">
    <property type="component" value="Unassembled WGS sequence"/>
</dbReference>
<feature type="region of interest" description="Disordered" evidence="1">
    <location>
        <begin position="225"/>
        <end position="257"/>
    </location>
</feature>
<sequence>MYSAIGAGIDALPSDQAPNLYHRTMVQRVTPTDVTSAASVAQTFRLQSWHSIVRADLNQLDFYVFLDELVSDSIWLRVKQNETSKKLSGNPQCQKTKGSGLKLSRRDDRSYLLFAQNLLAPLQDKDRKRKRAQEPEEPPVCAPTKRLRKRSRTSVAHSAFEDTFGQSTADGVADNKINPIDYWIEKQRWPKKYFEQDYQTRRDFEKDSWLEEYWEPENNMNHLLARKKSSSSLRGRQSEASSTGSSDQKPRDVKSAPYQDARYETILATKGSFMGKSELGVTATSKSFCRTLLESEQTFPGDSLFRDDLFEETCEMTRPQPDYSVAFRREAFTEDQLKRIEPFVGELTETSFLMATYSMYFPFFTCEAKCGAAALDIADRQNAHSMTMAVRGIVELFRLVKREKELHRQILAFSISHDHSSVRIYGHYPLVDGDKTTFYRHPIHKFDFTAMEGKEKWTAYKFTKNVYDIWMPDHFKRICSVIDTLPPDINFEVSQQSEPGESGLSQGLESHHLSDYSSQDTASLQEEADSQSSRFSSRDVTPHTSVSERIEGRVLKKARKRGPPVELH</sequence>
<feature type="region of interest" description="Disordered" evidence="1">
    <location>
        <begin position="491"/>
        <end position="568"/>
    </location>
</feature>
<evidence type="ECO:0000313" key="4">
    <source>
        <dbReference type="Proteomes" id="UP000566819"/>
    </source>
</evidence>
<evidence type="ECO:0000256" key="1">
    <source>
        <dbReference type="SAM" id="MobiDB-lite"/>
    </source>
</evidence>
<organism evidence="3 4">
    <name type="scientific">Cudoniella acicularis</name>
    <dbReference type="NCBI Taxonomy" id="354080"/>
    <lineage>
        <taxon>Eukaryota</taxon>
        <taxon>Fungi</taxon>
        <taxon>Dikarya</taxon>
        <taxon>Ascomycota</taxon>
        <taxon>Pezizomycotina</taxon>
        <taxon>Leotiomycetes</taxon>
        <taxon>Helotiales</taxon>
        <taxon>Tricladiaceae</taxon>
        <taxon>Cudoniella</taxon>
    </lineage>
</organism>
<dbReference type="OrthoDB" id="5132737at2759"/>
<dbReference type="PANTHER" id="PTHR42470">
    <property type="entry name" value="VAST DOMAIN-CONTAINING PROTEIN"/>
    <property type="match status" value="1"/>
</dbReference>
<dbReference type="PANTHER" id="PTHR42470:SF2">
    <property type="match status" value="1"/>
</dbReference>
<name>A0A8H4RA93_9HELO</name>
<feature type="compositionally biased region" description="Polar residues" evidence="1">
    <location>
        <begin position="492"/>
        <end position="508"/>
    </location>
</feature>
<dbReference type="InterPro" id="IPR057684">
    <property type="entry name" value="DUF7924"/>
</dbReference>
<evidence type="ECO:0000313" key="3">
    <source>
        <dbReference type="EMBL" id="KAF4625636.1"/>
    </source>
</evidence>
<feature type="compositionally biased region" description="Low complexity" evidence="1">
    <location>
        <begin position="230"/>
        <end position="242"/>
    </location>
</feature>
<gene>
    <name evidence="3" type="ORF">G7Y89_g12529</name>
</gene>
<evidence type="ECO:0000259" key="2">
    <source>
        <dbReference type="Pfam" id="PF25545"/>
    </source>
</evidence>
<protein>
    <recommendedName>
        <fullName evidence="2">DUF7924 domain-containing protein</fullName>
    </recommendedName>
</protein>
<accession>A0A8H4RA93</accession>